<reference evidence="4 5" key="1">
    <citation type="journal article" date="2017" name="Curr. Microbiol.">
        <title>Mucilaginibacter ginsenosidivorans sp. nov., Isolated from Soil of Ginseng Field.</title>
        <authorList>
            <person name="Kim M.M."/>
            <person name="Siddiqi M.Z."/>
            <person name="Im W.T."/>
        </authorList>
    </citation>
    <scope>NUCLEOTIDE SEQUENCE [LARGE SCALE GENOMIC DNA]</scope>
    <source>
        <strain evidence="4 5">Gsoil 3017</strain>
    </source>
</reference>
<evidence type="ECO:0000313" key="5">
    <source>
        <dbReference type="Proteomes" id="UP000321479"/>
    </source>
</evidence>
<dbReference type="InterPro" id="IPR036388">
    <property type="entry name" value="WH-like_DNA-bd_sf"/>
</dbReference>
<sequence>MNDQNTIISDIRAFNRFYTDIIGLLDQHLLDSPYALAEARILFEINNAGTIQASRIIDKMHIDKSYLSRLLKKLEKDKLVIRKRSDSDARAVILSLTEKGEKEFGMLNKASDEQIRNLIDPLSPAQKKCLASDMSDIMRVLKPGKKITQDDINIRTNLLPGDLGYIAFLHGIVYADECGYGLNFEGYVLESLGEFAHQYNPAKDRVWICEHHGKIVGFLAAVHRGQSAQLRYFILLDGYRGIGLGKKLMDSFMAYLNEQGLCTAYLWTTNEQQTATALYKRYGFRLTEEKPSKAFDKELTEQRYDLEL</sequence>
<dbReference type="InterPro" id="IPR000835">
    <property type="entry name" value="HTH_MarR-typ"/>
</dbReference>
<dbReference type="Pfam" id="PF01047">
    <property type="entry name" value="MarR"/>
    <property type="match status" value="1"/>
</dbReference>
<accession>A0A5B8V139</accession>
<feature type="domain" description="HTH marR-type" evidence="2">
    <location>
        <begin position="4"/>
        <end position="139"/>
    </location>
</feature>
<dbReference type="InterPro" id="IPR000182">
    <property type="entry name" value="GNAT_dom"/>
</dbReference>
<dbReference type="PROSITE" id="PS50995">
    <property type="entry name" value="HTH_MARR_2"/>
    <property type="match status" value="1"/>
</dbReference>
<dbReference type="PANTHER" id="PTHR13947">
    <property type="entry name" value="GNAT FAMILY N-ACETYLTRANSFERASE"/>
    <property type="match status" value="1"/>
</dbReference>
<evidence type="ECO:0000313" key="4">
    <source>
        <dbReference type="EMBL" id="QEC64899.1"/>
    </source>
</evidence>
<organism evidence="4 5">
    <name type="scientific">Mucilaginibacter ginsenosidivorans</name>
    <dbReference type="NCBI Taxonomy" id="398053"/>
    <lineage>
        <taxon>Bacteria</taxon>
        <taxon>Pseudomonadati</taxon>
        <taxon>Bacteroidota</taxon>
        <taxon>Sphingobacteriia</taxon>
        <taxon>Sphingobacteriales</taxon>
        <taxon>Sphingobacteriaceae</taxon>
        <taxon>Mucilaginibacter</taxon>
    </lineage>
</organism>
<dbReference type="RefSeq" id="WP_147033732.1">
    <property type="nucleotide sequence ID" value="NZ_CP042436.1"/>
</dbReference>
<evidence type="ECO:0000259" key="2">
    <source>
        <dbReference type="PROSITE" id="PS50995"/>
    </source>
</evidence>
<gene>
    <name evidence="4" type="ORF">FRZ54_20790</name>
</gene>
<evidence type="ECO:0000259" key="3">
    <source>
        <dbReference type="PROSITE" id="PS51186"/>
    </source>
</evidence>
<dbReference type="PANTHER" id="PTHR13947:SF37">
    <property type="entry name" value="LD18367P"/>
    <property type="match status" value="1"/>
</dbReference>
<dbReference type="AlphaFoldDB" id="A0A5B8V139"/>
<dbReference type="SUPFAM" id="SSF46785">
    <property type="entry name" value="Winged helix' DNA-binding domain"/>
    <property type="match status" value="1"/>
</dbReference>
<dbReference type="OrthoDB" id="5419426at2"/>
<dbReference type="InterPro" id="IPR036390">
    <property type="entry name" value="WH_DNA-bd_sf"/>
</dbReference>
<feature type="domain" description="N-acetyltransferase" evidence="3">
    <location>
        <begin position="152"/>
        <end position="308"/>
    </location>
</feature>
<dbReference type="EMBL" id="CP042436">
    <property type="protein sequence ID" value="QEC64899.1"/>
    <property type="molecule type" value="Genomic_DNA"/>
</dbReference>
<keyword evidence="5" id="KW-1185">Reference proteome</keyword>
<dbReference type="PROSITE" id="PS51186">
    <property type="entry name" value="GNAT"/>
    <property type="match status" value="1"/>
</dbReference>
<proteinExistence type="predicted"/>
<dbReference type="InterPro" id="IPR016181">
    <property type="entry name" value="Acyl_CoA_acyltransferase"/>
</dbReference>
<dbReference type="GO" id="GO:0008080">
    <property type="term" value="F:N-acetyltransferase activity"/>
    <property type="evidence" value="ECO:0007669"/>
    <property type="project" value="InterPro"/>
</dbReference>
<dbReference type="CDD" id="cd04301">
    <property type="entry name" value="NAT_SF"/>
    <property type="match status" value="1"/>
</dbReference>
<keyword evidence="1" id="KW-0808">Transferase</keyword>
<dbReference type="GO" id="GO:0003700">
    <property type="term" value="F:DNA-binding transcription factor activity"/>
    <property type="evidence" value="ECO:0007669"/>
    <property type="project" value="InterPro"/>
</dbReference>
<dbReference type="SMART" id="SM00347">
    <property type="entry name" value="HTH_MARR"/>
    <property type="match status" value="1"/>
</dbReference>
<dbReference type="Gene3D" id="1.10.10.10">
    <property type="entry name" value="Winged helix-like DNA-binding domain superfamily/Winged helix DNA-binding domain"/>
    <property type="match status" value="1"/>
</dbReference>
<dbReference type="InterPro" id="IPR050769">
    <property type="entry name" value="NAT_camello-type"/>
</dbReference>
<dbReference type="Proteomes" id="UP000321479">
    <property type="component" value="Chromosome"/>
</dbReference>
<evidence type="ECO:0000256" key="1">
    <source>
        <dbReference type="ARBA" id="ARBA00022679"/>
    </source>
</evidence>
<protein>
    <submittedName>
        <fullName evidence="4">MarR family transcriptional regulator</fullName>
    </submittedName>
</protein>
<name>A0A5B8V139_9SPHI</name>
<dbReference type="SUPFAM" id="SSF55729">
    <property type="entry name" value="Acyl-CoA N-acyltransferases (Nat)"/>
    <property type="match status" value="1"/>
</dbReference>
<dbReference type="KEGG" id="mgin:FRZ54_20790"/>
<dbReference type="Gene3D" id="3.40.630.30">
    <property type="match status" value="1"/>
</dbReference>
<dbReference type="Pfam" id="PF00583">
    <property type="entry name" value="Acetyltransf_1"/>
    <property type="match status" value="1"/>
</dbReference>